<dbReference type="PANTHER" id="PTHR36983">
    <property type="entry name" value="DNAJ HOMOLOG SUBFAMILY C MEMBER 13"/>
    <property type="match status" value="1"/>
</dbReference>
<feature type="domain" description="J" evidence="2">
    <location>
        <begin position="1454"/>
        <end position="1538"/>
    </location>
</feature>
<dbReference type="PANTHER" id="PTHR36983:SF2">
    <property type="entry name" value="DNAJ HOMOLOG SUBFAMILY C MEMBER 13"/>
    <property type="match status" value="1"/>
</dbReference>
<organism evidence="3">
    <name type="scientific">Schistosoma haematobium</name>
    <name type="common">Blood fluke</name>
    <dbReference type="NCBI Taxonomy" id="6185"/>
    <lineage>
        <taxon>Eukaryota</taxon>
        <taxon>Metazoa</taxon>
        <taxon>Spiralia</taxon>
        <taxon>Lophotrochozoa</taxon>
        <taxon>Platyhelminthes</taxon>
        <taxon>Trematoda</taxon>
        <taxon>Digenea</taxon>
        <taxon>Strigeidida</taxon>
        <taxon>Schistosomatoidea</taxon>
        <taxon>Schistosomatidae</taxon>
        <taxon>Schistosoma</taxon>
    </lineage>
</organism>
<dbReference type="SUPFAM" id="SSF46565">
    <property type="entry name" value="Chaperone J-domain"/>
    <property type="match status" value="1"/>
</dbReference>
<dbReference type="SMART" id="SM00271">
    <property type="entry name" value="DnaJ"/>
    <property type="match status" value="1"/>
</dbReference>
<dbReference type="GO" id="GO:2000641">
    <property type="term" value="P:regulation of early endosome to late endosome transport"/>
    <property type="evidence" value="ECO:0007669"/>
    <property type="project" value="InterPro"/>
</dbReference>
<feature type="region of interest" description="Disordered" evidence="1">
    <location>
        <begin position="733"/>
        <end position="765"/>
    </location>
</feature>
<sequence length="1763" mass="201229">MSSYKRLFTIGTLGVTTYNKDTLRVTNQWTYEEIYEIKIDHNIKSNQPQLKRFILDILDTNRKRHELTFATEFRVELLTDLLRIHATKVSWSESTYDVILDIGPISIDVRNPRTGELWKTYDFKDIECISKHIFLTREPDNLIKEVNKSAHSNLSVSFSQPSSPLTRDYCTEYRLGKVNQDHLISQAEFTVQKLSNRYGATNQMKTVSRLMCLTESLLLERDPTSYRPVSAHPLCEIHLLVRDRFQPQRFSIEYVRGQIATYFSTNRDALLASLLDGVRASGNRDVYVSSSFSDRSLRFIPLMNSATEEVESVHLRFLRQRPEGVSFWEVVQRFNANIAYSGLLHAVTQDGVFAENKEKLIKDALVCILTQDTRIIDANPLTSIRRSSSSSLHYTTDNNTTTNNNTTTTTNPNYELILIEAQFHALRRLVASKAGFNAFTQLPGMRVTLGQLVVNALKLRDDAVTHSVLDAINTLMHPMHDQPDIRQEQLNKASIMSSEIFLSHLVDIFTLHALRGSGSLVLCALLDFFTYGVCLPYSETSEGGLFDNLLRLLANRGRALFRLYLHPSLAIVRGGGMIMRALIEEGGTDVAKELRSLALTEGALLHHFWTACFTQGNDPRSLAVQQLSRQLVALWSDNNQDAWDLFKRMLEHMMRIEERKQTISYQLESKIDDLLTHWRLRVGLPIPKVIGKQNHIKEAEERPVVLRRPRHLLQSLQTNQFDKHDDKEIKLNSSKIQNSNDHNDTQTLSRSSNLNRKTRTSVSPTRIQADHLINQASLVSWNYREFKVNYPSLIEEPRVGNYFLRLLLEEDRHVNEVIDATTLTNANSTNVLSMGLSRIRDSTAFFNELFRRYLQYVASDPYYSINDNSIKRCTTDCNNITPNTLRRLTMRCLCLHAMSVVYHRCHHEIGPITDIPLLTYLLDRTTFASERDCLLLLLDKLMLNKNNVMSFVDADGVRVLIDLACLAHLHTNRAPTPFQSNVLKASSEQEFSGTGANTQREWWYINTTQTEQTANGSITKSRSHSIQGPVSFYELQQLIKDGCINNATKVYAQGLDATPRCRPDGYLAEDDFVDIKEDSNNFNKSSNQSQENHLNNDTISLDHSEQMNEKTIACGMYGWMPAKRIVQIRWTLSDISDMKLSNSSNLSTRSNPTVISSNNNTNNSITGNHEINVGCLIDKLSYTGGMFTNYTSLAIKCIDILRRLCDSCSSRDLHGGVVRPLPKPRRAISDMNCLPHVIQLLLTFDPPLVERVVSLLHAVMDQNPFLPRLYLTGIFYFILLYTGSNVLPIAKFLKDVHLLQALRLDEFTGSLGIDLTSRSILGNMLPDAMIAYLENHPPEKFAEIFLGDFDSPEAIWNSEMRRYMIGRITSHLADFSPRLHSNIRAIYRFIGMPIIIYPQLENELFCHNYYLRHLCDIQRFPDWPIRDPVALLRDILKTWRDELQKKPVNMSYEEALSELGLDPALLNSSNEESFIRRAYYQMSMKYHPDKNPNGREKFQSLTKAYQFLCNRSKLSRGPNRLHIQLMLRAQSIVYKRYRSLLISEKYAGYPMLVATILAEISDDKLFSYGTQKSEDQTENTDTTNNNSQSSTSNNKNRSNETVENAVLLVAATELTYETVVTSVLNAEELRRENGIPVLQKAFSQCSNFLSRTSSRPGHIVVEVCGHIVSVLAAASLFPSSRQCIQETPQLLKDTLRLLYYKNLPKLCCLTATCIASFCIDYWLCVTCYEYGGLFLLLQHVLSYDFTLEEAGVEINEETNSQVS</sequence>
<dbReference type="InterPro" id="IPR044978">
    <property type="entry name" value="GRV2/DNAJC13"/>
</dbReference>
<dbReference type="GO" id="GO:0006898">
    <property type="term" value="P:receptor-mediated endocytosis"/>
    <property type="evidence" value="ECO:0007669"/>
    <property type="project" value="TreeGrafter"/>
</dbReference>
<dbReference type="InterPro" id="IPR036869">
    <property type="entry name" value="J_dom_sf"/>
</dbReference>
<feature type="region of interest" description="Disordered" evidence="1">
    <location>
        <begin position="1571"/>
        <end position="1599"/>
    </location>
</feature>
<proteinExistence type="predicted"/>
<dbReference type="Pfam" id="PF19432">
    <property type="entry name" value="RME-8_N"/>
    <property type="match status" value="2"/>
</dbReference>
<evidence type="ECO:0000256" key="1">
    <source>
        <dbReference type="SAM" id="MobiDB-lite"/>
    </source>
</evidence>
<dbReference type="PROSITE" id="PS50076">
    <property type="entry name" value="DNAJ_2"/>
    <property type="match status" value="1"/>
</dbReference>
<feature type="region of interest" description="Disordered" evidence="1">
    <location>
        <begin position="389"/>
        <end position="408"/>
    </location>
</feature>
<dbReference type="Gene3D" id="1.10.287.110">
    <property type="entry name" value="DnaJ domain"/>
    <property type="match status" value="1"/>
</dbReference>
<feature type="region of interest" description="Disordered" evidence="1">
    <location>
        <begin position="1141"/>
        <end position="1161"/>
    </location>
</feature>
<evidence type="ECO:0000259" key="2">
    <source>
        <dbReference type="PROSITE" id="PS50076"/>
    </source>
</evidence>
<feature type="compositionally biased region" description="Low complexity" evidence="1">
    <location>
        <begin position="1579"/>
        <end position="1599"/>
    </location>
</feature>
<dbReference type="EMBL" id="KL251223">
    <property type="protein sequence ID" value="KGB39525.1"/>
    <property type="molecule type" value="Genomic_DNA"/>
</dbReference>
<dbReference type="InterPro" id="IPR045802">
    <property type="entry name" value="GRV2/DNAJC13_N"/>
</dbReference>
<dbReference type="InterPro" id="IPR016024">
    <property type="entry name" value="ARM-type_fold"/>
</dbReference>
<dbReference type="SUPFAM" id="SSF48371">
    <property type="entry name" value="ARM repeat"/>
    <property type="match status" value="1"/>
</dbReference>
<dbReference type="InterPro" id="IPR001623">
    <property type="entry name" value="DnaJ_domain"/>
</dbReference>
<protein>
    <submittedName>
        <fullName evidence="3">DnaJ subfamily C member 13</fullName>
    </submittedName>
</protein>
<dbReference type="STRING" id="6185.A0A094ZX81"/>
<gene>
    <name evidence="3" type="ORF">MS3_07961</name>
</gene>
<name>A0A094ZX81_SCHHA</name>
<dbReference type="GO" id="GO:0007032">
    <property type="term" value="P:endosome organization"/>
    <property type="evidence" value="ECO:0007669"/>
    <property type="project" value="InterPro"/>
</dbReference>
<dbReference type="CDD" id="cd06257">
    <property type="entry name" value="DnaJ"/>
    <property type="match status" value="1"/>
</dbReference>
<dbReference type="Pfam" id="PF00226">
    <property type="entry name" value="DnaJ"/>
    <property type="match status" value="1"/>
</dbReference>
<evidence type="ECO:0000313" key="3">
    <source>
        <dbReference type="EMBL" id="KGB39525.1"/>
    </source>
</evidence>
<dbReference type="GO" id="GO:0010008">
    <property type="term" value="C:endosome membrane"/>
    <property type="evidence" value="ECO:0007669"/>
    <property type="project" value="TreeGrafter"/>
</dbReference>
<accession>A0A094ZX81</accession>
<reference evidence="3" key="1">
    <citation type="journal article" date="2012" name="Nat. Genet.">
        <title>Whole-genome sequence of Schistosoma haematobium.</title>
        <authorList>
            <person name="Young N.D."/>
            <person name="Jex A.R."/>
            <person name="Li B."/>
            <person name="Liu S."/>
            <person name="Yang L."/>
            <person name="Xiong Z."/>
            <person name="Li Y."/>
            <person name="Cantacessi C."/>
            <person name="Hall R.S."/>
            <person name="Xu X."/>
            <person name="Chen F."/>
            <person name="Wu X."/>
            <person name="Zerlotini A."/>
            <person name="Oliveira G."/>
            <person name="Hofmann A."/>
            <person name="Zhang G."/>
            <person name="Fang X."/>
            <person name="Kang Y."/>
            <person name="Campbell B.E."/>
            <person name="Loukas A."/>
            <person name="Ranganathan S."/>
            <person name="Rollinson D."/>
            <person name="Rinaldi G."/>
            <person name="Brindley P.J."/>
            <person name="Yang H."/>
            <person name="Wang J."/>
            <person name="Wang J."/>
            <person name="Gasser R.B."/>
        </authorList>
    </citation>
    <scope>NUCLEOTIDE SEQUENCE [LARGE SCALE GENOMIC DNA]</scope>
</reference>